<evidence type="ECO:0000313" key="2">
    <source>
        <dbReference type="Proteomes" id="UP001576780"/>
    </source>
</evidence>
<dbReference type="Gene3D" id="1.20.1220.20">
    <property type="entry name" value="Uncharcterised protein PF01724"/>
    <property type="match status" value="1"/>
</dbReference>
<keyword evidence="2" id="KW-1185">Reference proteome</keyword>
<dbReference type="RefSeq" id="WP_413281876.1">
    <property type="nucleotide sequence ID" value="NZ_JBHFNT010000316.1"/>
</dbReference>
<protein>
    <submittedName>
        <fullName evidence="1">DUF29 family protein</fullName>
    </submittedName>
</protein>
<organism evidence="1 2">
    <name type="scientific">Floridaenema evergladense BLCC-F167</name>
    <dbReference type="NCBI Taxonomy" id="3153639"/>
    <lineage>
        <taxon>Bacteria</taxon>
        <taxon>Bacillati</taxon>
        <taxon>Cyanobacteriota</taxon>
        <taxon>Cyanophyceae</taxon>
        <taxon>Oscillatoriophycideae</taxon>
        <taxon>Aerosakkonematales</taxon>
        <taxon>Aerosakkonemataceae</taxon>
        <taxon>Floridanema</taxon>
        <taxon>Floridanema evergladense</taxon>
    </lineage>
</organism>
<comment type="caution">
    <text evidence="1">The sequence shown here is derived from an EMBL/GenBank/DDBJ whole genome shotgun (WGS) entry which is preliminary data.</text>
</comment>
<dbReference type="PANTHER" id="PTHR34235:SF1">
    <property type="entry name" value="SLR0416 PROTEIN"/>
    <property type="match status" value="1"/>
</dbReference>
<reference evidence="1 2" key="1">
    <citation type="submission" date="2024-09" db="EMBL/GenBank/DDBJ databases">
        <title>Floridaenema gen nov. (Aerosakkonemataceae, Aerosakkonematales ord. nov., Cyanobacteria) from benthic tropical and subtropical fresh waters, with the description of four new species.</title>
        <authorList>
            <person name="Moretto J.A."/>
            <person name="Berthold D.E."/>
            <person name="Lefler F.W."/>
            <person name="Huang I.-S."/>
            <person name="Laughinghouse H. IV."/>
        </authorList>
    </citation>
    <scope>NUCLEOTIDE SEQUENCE [LARGE SCALE GENOMIC DNA]</scope>
    <source>
        <strain evidence="1 2">BLCC-F167</strain>
    </source>
</reference>
<evidence type="ECO:0000313" key="1">
    <source>
        <dbReference type="EMBL" id="MFB2839610.1"/>
    </source>
</evidence>
<name>A0ABV4WX05_9CYAN</name>
<dbReference type="EMBL" id="JBHFNT010000316">
    <property type="protein sequence ID" value="MFB2839610.1"/>
    <property type="molecule type" value="Genomic_DNA"/>
</dbReference>
<dbReference type="PANTHER" id="PTHR34235">
    <property type="entry name" value="SLR1203 PROTEIN-RELATED"/>
    <property type="match status" value="1"/>
</dbReference>
<proteinExistence type="predicted"/>
<accession>A0ABV4WX05</accession>
<dbReference type="Proteomes" id="UP001576780">
    <property type="component" value="Unassembled WGS sequence"/>
</dbReference>
<dbReference type="Pfam" id="PF01724">
    <property type="entry name" value="DUF29"/>
    <property type="match status" value="1"/>
</dbReference>
<dbReference type="InterPro" id="IPR002636">
    <property type="entry name" value="DUF29"/>
</dbReference>
<gene>
    <name evidence="1" type="ORF">ACE1CA_34395</name>
</gene>
<sequence>MEELLELKELLLKGDIKGSLDIIEELEEMSRDDKITAISSYAIILLLHLIKQQVENRTTRSWDVSIRNSIWQIQNKNKRRKSGGYYLSSEELNIALEEAYPRAIDKAALEVESGKYEAEELAKMVNQEEILNRAIALILANESSQS</sequence>